<evidence type="ECO:0000313" key="2">
    <source>
        <dbReference type="Proteomes" id="UP001489719"/>
    </source>
</evidence>
<protein>
    <submittedName>
        <fullName evidence="1">Uncharacterized protein</fullName>
    </submittedName>
</protein>
<keyword evidence="2" id="KW-1185">Reference proteome</keyword>
<accession>A0ACC3TD65</accession>
<dbReference type="EMBL" id="MU970302">
    <property type="protein sequence ID" value="KAK9318806.1"/>
    <property type="molecule type" value="Genomic_DNA"/>
</dbReference>
<name>A0ACC3TD65_9ASCO</name>
<evidence type="ECO:0000313" key="1">
    <source>
        <dbReference type="EMBL" id="KAK9318806.1"/>
    </source>
</evidence>
<sequence length="921" mass="102594">MCMSAVLGKLPSRMGLDLHKILTMIKSALPATICIAAFQSEAWASHFNVLNYLVAIEALLALCILPRAKFLQTLFLNVLMTCTAVAVNLFALWTAIQAREHTTNDHSPDGTYNSSASAVCAVWFMVQIYFTNALRSSRPQFQFPCINYCIVTIISIVQAGPSFATMTEAKAFMYLLLQAFLVGYGIAAGVSLFIMPQSNREMAFSSMEKYFRELGRVLSAYQNVIKQSDGQSSTEGAQSLNTLRENFAALKTVHVRLGTDLEFAVRDLGFDRLTGQDLVDCYQHLRSIYLPLLGLLEVFGDLCTGISPQACSCGPDCALSINFRQWQSWTEFSQISENLICSMADALDAVLVELQGHKPGGTTIDLEKGGDFQFHIAQLVRFRNSLASLDAFNIPKYQGQAQENSHRCATCYRNVEKARTVQHKAQFMLWHSSNAISSFLAFVQDKNNSQEWQKKRIIFPSGSELTHWIRAMFAVPESSNIDQILDSSMDRVGRAALTTALRGQDPQHLPPNTLWQKFGERVRMIPALLRSPHSLFGFRATCASMSIGIIAYLRSSRNFFVEQRCLWAIVMTAIAMNHTTGQTTYNFILRVLASLAGTVGSFVMWYIVDGHPAGVIVFMFIYMAGSFYFCVVKPKYTLLAIVSAVTPIISVGYAMNVQKLSTQVLSETNTPKFPIYQDAAYRLVNVLAGLAVAYFWSIFPFPVTEGAIMRHHMGACTYLLARYNAIISESLLIEKRAEVPQLLAQKLQQARLDVLRQVNRHIVKLKASSAFSKWQVTIGGEFPVKVYREAIRVLDRISAELSVIGYTASTLSIEASEQSCYLSSLDRLRAPSQRVTLALCLLSASITNGLPLPPYFPLESTEDHPERIFNAANNEDGVHKINVDLQALSIISTSMGRLHDDMLLYTQTIRTICGELNFSLQ</sequence>
<gene>
    <name evidence="1" type="ORF">V1517DRAFT_334528</name>
</gene>
<organism evidence="1 2">
    <name type="scientific">Lipomyces orientalis</name>
    <dbReference type="NCBI Taxonomy" id="1233043"/>
    <lineage>
        <taxon>Eukaryota</taxon>
        <taxon>Fungi</taxon>
        <taxon>Dikarya</taxon>
        <taxon>Ascomycota</taxon>
        <taxon>Saccharomycotina</taxon>
        <taxon>Lipomycetes</taxon>
        <taxon>Lipomycetales</taxon>
        <taxon>Lipomycetaceae</taxon>
        <taxon>Lipomyces</taxon>
    </lineage>
</organism>
<comment type="caution">
    <text evidence="1">The sequence shown here is derived from an EMBL/GenBank/DDBJ whole genome shotgun (WGS) entry which is preliminary data.</text>
</comment>
<proteinExistence type="predicted"/>
<dbReference type="Proteomes" id="UP001489719">
    <property type="component" value="Unassembled WGS sequence"/>
</dbReference>
<reference evidence="2" key="1">
    <citation type="journal article" date="2024" name="Front. Bioeng. Biotechnol.">
        <title>Genome-scale model development and genomic sequencing of the oleaginous clade Lipomyces.</title>
        <authorList>
            <person name="Czajka J.J."/>
            <person name="Han Y."/>
            <person name="Kim J."/>
            <person name="Mondo S.J."/>
            <person name="Hofstad B.A."/>
            <person name="Robles A."/>
            <person name="Haridas S."/>
            <person name="Riley R."/>
            <person name="LaButti K."/>
            <person name="Pangilinan J."/>
            <person name="Andreopoulos W."/>
            <person name="Lipzen A."/>
            <person name="Yan J."/>
            <person name="Wang M."/>
            <person name="Ng V."/>
            <person name="Grigoriev I.V."/>
            <person name="Spatafora J.W."/>
            <person name="Magnuson J.K."/>
            <person name="Baker S.E."/>
            <person name="Pomraning K.R."/>
        </authorList>
    </citation>
    <scope>NUCLEOTIDE SEQUENCE [LARGE SCALE GENOMIC DNA]</scope>
    <source>
        <strain evidence="2">CBS 10300</strain>
    </source>
</reference>